<reference evidence="2" key="1">
    <citation type="submission" date="2014-09" db="EMBL/GenBank/DDBJ databases">
        <authorList>
            <person name="Sharma Rahul"/>
            <person name="Thines Marco"/>
        </authorList>
    </citation>
    <scope>NUCLEOTIDE SEQUENCE [LARGE SCALE GENOMIC DNA]</scope>
</reference>
<organism evidence="1 2">
    <name type="scientific">Plasmopara halstedii</name>
    <name type="common">Downy mildew of sunflower</name>
    <dbReference type="NCBI Taxonomy" id="4781"/>
    <lineage>
        <taxon>Eukaryota</taxon>
        <taxon>Sar</taxon>
        <taxon>Stramenopiles</taxon>
        <taxon>Oomycota</taxon>
        <taxon>Peronosporomycetes</taxon>
        <taxon>Peronosporales</taxon>
        <taxon>Peronosporaceae</taxon>
        <taxon>Plasmopara</taxon>
    </lineage>
</organism>
<accession>A0A0P1AVA5</accession>
<dbReference type="AlphaFoldDB" id="A0A0P1AVA5"/>
<keyword evidence="2" id="KW-1185">Reference proteome</keyword>
<dbReference type="GeneID" id="36397602"/>
<evidence type="ECO:0000313" key="1">
    <source>
        <dbReference type="EMBL" id="CEG46125.1"/>
    </source>
</evidence>
<evidence type="ECO:0000313" key="2">
    <source>
        <dbReference type="Proteomes" id="UP000054928"/>
    </source>
</evidence>
<sequence>MDSASTFIEVDVLDIANVKSKMDQLALADGNMTFDHHQNKLMQQGDCDVGNCPNNLRDTNEPTTHAKFYASL</sequence>
<dbReference type="Proteomes" id="UP000054928">
    <property type="component" value="Unassembled WGS sequence"/>
</dbReference>
<protein>
    <submittedName>
        <fullName evidence="1">Uncharacterized protein</fullName>
    </submittedName>
</protein>
<proteinExistence type="predicted"/>
<dbReference type="RefSeq" id="XP_024582494.1">
    <property type="nucleotide sequence ID" value="XM_024716947.1"/>
</dbReference>
<name>A0A0P1AVA5_PLAHL</name>
<dbReference type="EMBL" id="CCYD01002047">
    <property type="protein sequence ID" value="CEG46125.1"/>
    <property type="molecule type" value="Genomic_DNA"/>
</dbReference>